<dbReference type="EMBL" id="LGRX02017800">
    <property type="protein sequence ID" value="KAK3260368.1"/>
    <property type="molecule type" value="Genomic_DNA"/>
</dbReference>
<reference evidence="2 3" key="1">
    <citation type="journal article" date="2015" name="Genome Biol. Evol.">
        <title>Comparative Genomics of a Bacterivorous Green Alga Reveals Evolutionary Causalities and Consequences of Phago-Mixotrophic Mode of Nutrition.</title>
        <authorList>
            <person name="Burns J.A."/>
            <person name="Paasch A."/>
            <person name="Narechania A."/>
            <person name="Kim E."/>
        </authorList>
    </citation>
    <scope>NUCLEOTIDE SEQUENCE [LARGE SCALE GENOMIC DNA]</scope>
    <source>
        <strain evidence="2">PLY_AMNH</strain>
    </source>
</reference>
<name>A0AAE0G259_9CHLO</name>
<protein>
    <recommendedName>
        <fullName evidence="4">Reverse transcriptase domain-containing protein</fullName>
    </recommendedName>
</protein>
<reference evidence="2" key="2">
    <citation type="submission" date="2023-06" db="EMBL/GenBank/DDBJ databases">
        <title>Long-read-based genome assembly of the green algal bacterivore Cymbomonas tetramitiformis.</title>
        <authorList>
            <person name="Gyaltshen Y."/>
            <person name="Rozenberg A."/>
            <person name="Paasch A."/>
            <person name="Burns J.A."/>
            <person name="Warring S."/>
            <person name="Larson R."/>
            <person name="Maurer-Alcala X."/>
            <person name="Dacks J."/>
            <person name="Kim E."/>
        </authorList>
    </citation>
    <scope>NUCLEOTIDE SEQUENCE</scope>
    <source>
        <strain evidence="2">PLY_AMNH</strain>
    </source>
</reference>
<evidence type="ECO:0008006" key="4">
    <source>
        <dbReference type="Google" id="ProtNLM"/>
    </source>
</evidence>
<accession>A0AAE0G259</accession>
<dbReference type="PANTHER" id="PTHR19446">
    <property type="entry name" value="REVERSE TRANSCRIPTASES"/>
    <property type="match status" value="1"/>
</dbReference>
<dbReference type="EMBL" id="LGRX02010554">
    <property type="protein sequence ID" value="KAK3270145.1"/>
    <property type="molecule type" value="Genomic_DNA"/>
</dbReference>
<gene>
    <name evidence="2" type="ORF">CYMTET_21442</name>
    <name evidence="1" type="ORF">CYMTET_30671</name>
</gene>
<evidence type="ECO:0000313" key="3">
    <source>
        <dbReference type="Proteomes" id="UP001190700"/>
    </source>
</evidence>
<evidence type="ECO:0000313" key="1">
    <source>
        <dbReference type="EMBL" id="KAK3260368.1"/>
    </source>
</evidence>
<keyword evidence="3" id="KW-1185">Reference proteome</keyword>
<sequence length="227" mass="25554">MERKTLMEKQALQLLFTTNLSRFLDTVMGKVKATTKGAAPIPDERGEIPDKIEDRLNATLIEYRDKKLYSTKPDRPETLPKWLREIMNDSPKLPEAVVIELTKTITQTELDAAYTTCGISTAPGPSGMRYSQWIKGPEKFQALLLELFNHILNTGVFPKAAKSGTILPIPKNPHEPCTPDNARPLTMLETGLKLFNTIIANRIKVSLNRHPILFPIQDAFLPNKNIH</sequence>
<proteinExistence type="predicted"/>
<dbReference type="Proteomes" id="UP001190700">
    <property type="component" value="Unassembled WGS sequence"/>
</dbReference>
<dbReference type="AlphaFoldDB" id="A0AAE0G259"/>
<organism evidence="2 3">
    <name type="scientific">Cymbomonas tetramitiformis</name>
    <dbReference type="NCBI Taxonomy" id="36881"/>
    <lineage>
        <taxon>Eukaryota</taxon>
        <taxon>Viridiplantae</taxon>
        <taxon>Chlorophyta</taxon>
        <taxon>Pyramimonadophyceae</taxon>
        <taxon>Pyramimonadales</taxon>
        <taxon>Pyramimonadaceae</taxon>
        <taxon>Cymbomonas</taxon>
    </lineage>
</organism>
<comment type="caution">
    <text evidence="2">The sequence shown here is derived from an EMBL/GenBank/DDBJ whole genome shotgun (WGS) entry which is preliminary data.</text>
</comment>
<evidence type="ECO:0000313" key="2">
    <source>
        <dbReference type="EMBL" id="KAK3270145.1"/>
    </source>
</evidence>